<feature type="region of interest" description="Disordered" evidence="3">
    <location>
        <begin position="831"/>
        <end position="856"/>
    </location>
</feature>
<dbReference type="InterPro" id="IPR036188">
    <property type="entry name" value="FAD/NAD-bd_sf"/>
</dbReference>
<dbReference type="Gene3D" id="1.10.10.10">
    <property type="entry name" value="Winged helix-like DNA-binding domain superfamily/Winged helix DNA-binding domain"/>
    <property type="match status" value="1"/>
</dbReference>
<feature type="region of interest" description="Disordered" evidence="3">
    <location>
        <begin position="33"/>
        <end position="141"/>
    </location>
</feature>
<proteinExistence type="inferred from homology"/>
<dbReference type="PANTHER" id="PTHR10742:SF373">
    <property type="entry name" value="LYSINE-SPECIFIC HISTONE DEMETHYLASE 1 HOMOLOG 2"/>
    <property type="match status" value="1"/>
</dbReference>
<evidence type="ECO:0000313" key="6">
    <source>
        <dbReference type="EMBL" id="CAK9866788.1"/>
    </source>
</evidence>
<organism evidence="6 7">
    <name type="scientific">Sphagnum jensenii</name>
    <dbReference type="NCBI Taxonomy" id="128206"/>
    <lineage>
        <taxon>Eukaryota</taxon>
        <taxon>Viridiplantae</taxon>
        <taxon>Streptophyta</taxon>
        <taxon>Embryophyta</taxon>
        <taxon>Bryophyta</taxon>
        <taxon>Sphagnophytina</taxon>
        <taxon>Sphagnopsida</taxon>
        <taxon>Sphagnales</taxon>
        <taxon>Sphagnaceae</taxon>
        <taxon>Sphagnum</taxon>
    </lineage>
</organism>
<comment type="similarity">
    <text evidence="1">Belongs to the flavin monoamine oxidase family.</text>
</comment>
<dbReference type="InterPro" id="IPR050281">
    <property type="entry name" value="Flavin_monoamine_oxidase"/>
</dbReference>
<feature type="compositionally biased region" description="Low complexity" evidence="3">
    <location>
        <begin position="70"/>
        <end position="82"/>
    </location>
</feature>
<keyword evidence="2" id="KW-0156">Chromatin regulator</keyword>
<dbReference type="Gene3D" id="3.90.660.10">
    <property type="match status" value="1"/>
</dbReference>
<dbReference type="InterPro" id="IPR009057">
    <property type="entry name" value="Homeodomain-like_sf"/>
</dbReference>
<feature type="compositionally biased region" description="Polar residues" evidence="3">
    <location>
        <begin position="99"/>
        <end position="108"/>
    </location>
</feature>
<dbReference type="SUPFAM" id="SSF46689">
    <property type="entry name" value="Homeodomain-like"/>
    <property type="match status" value="1"/>
</dbReference>
<dbReference type="SUPFAM" id="SSF51905">
    <property type="entry name" value="FAD/NAD(P)-binding domain"/>
    <property type="match status" value="1"/>
</dbReference>
<keyword evidence="7" id="KW-1185">Reference proteome</keyword>
<keyword evidence="4" id="KW-0732">Signal</keyword>
<evidence type="ECO:0000259" key="5">
    <source>
        <dbReference type="PROSITE" id="PS50934"/>
    </source>
</evidence>
<dbReference type="Gene3D" id="3.50.50.60">
    <property type="entry name" value="FAD/NAD(P)-binding domain"/>
    <property type="match status" value="1"/>
</dbReference>
<feature type="compositionally biased region" description="Polar residues" evidence="3">
    <location>
        <begin position="34"/>
        <end position="46"/>
    </location>
</feature>
<protein>
    <recommendedName>
        <fullName evidence="5">SWIRM domain-containing protein</fullName>
    </recommendedName>
</protein>
<evidence type="ECO:0000313" key="7">
    <source>
        <dbReference type="Proteomes" id="UP001497522"/>
    </source>
</evidence>
<dbReference type="InterPro" id="IPR007526">
    <property type="entry name" value="SWIRM"/>
</dbReference>
<reference evidence="6" key="1">
    <citation type="submission" date="2024-03" db="EMBL/GenBank/DDBJ databases">
        <authorList>
            <consortium name="ELIXIR-Norway"/>
            <consortium name="Elixir Norway"/>
        </authorList>
    </citation>
    <scope>NUCLEOTIDE SEQUENCE</scope>
</reference>
<dbReference type="Proteomes" id="UP001497522">
    <property type="component" value="Chromosome 16"/>
</dbReference>
<sequence length="856" mass="92768">MGAVVVVTGMFLLLIGAVVVSLVLALCAAHGSSKCLSGTESDSCTDLNHEIKAPDHPVSTPELQKHHDNSNNTTTTTNNGSSAADTEPVPPNPFGETRATPSSQQDTTKGLPKKRQKQQENALIEEQLGTSLSKSQVHKKKLGNSEKEYNIEATIAASIGFPREALTEEEIEAGVVQTVGSIEQENYIMVRNHILAKWRENVNIYLKQDMVMESIRMQHKNLVSTAYKFLVRHGYINFGVAPAIKAARPVESNKGSVIIIGAGLAGLGAARQLLAFGHKVTVIEGRQRPGGRVYTKRMEGDNLIAAADLGGSVVTGVQGNPLGVLARQLGLPLHKIREKCPIHQPNGMLVKEDVDAKVELQFNKLLDSASKWREDMEQVADSISLGATLETLRGIEGVGGKLAERQLYDWHLANLEYANAGLLTKLSLAFWDQDDPYEMGGDHCFLPGGNVQLISALAADLPIFYGKTAHTIKYGSEGVKVLVGNEVFEADMALCTVPLGVLQRGMVKFEPDLSQRKQDAIKRLGFGLLNKVVMLFPKVFWDAELDMFGHLAENPSKRGEFFLFYSYATVSGGPLLLALVAGEAAIEFEQTPPLQAVTRVMNVLKGIYEPWGISVPNPVQTVCTRWGSDYLCYGSYSNVAVGASGDDYDILAESVGDGRLFFAGEATIRRYPATMHGAYMSGLREAGNIAAAAAARLAALKGERGIVPKDMVAYSATLAELFKEPDLEFGSFSIIFDHQSNDPQSIALVKLQYGETTKKMVGESSLKPDQQLYMYTTVTRQQAYDLREVRGDKARFAYLCHKLGVKLVGRRGLGPQGDALVVAIKWNRATRKSGGATGPSFKSPKPGVTSLAAASK</sequence>
<dbReference type="InterPro" id="IPR036388">
    <property type="entry name" value="WH-like_DNA-bd_sf"/>
</dbReference>
<evidence type="ECO:0000256" key="4">
    <source>
        <dbReference type="SAM" id="SignalP"/>
    </source>
</evidence>
<evidence type="ECO:0000256" key="1">
    <source>
        <dbReference type="ARBA" id="ARBA00005995"/>
    </source>
</evidence>
<evidence type="ECO:0000256" key="2">
    <source>
        <dbReference type="ARBA" id="ARBA00022853"/>
    </source>
</evidence>
<accession>A0ABP1AWC1</accession>
<dbReference type="PROSITE" id="PS50934">
    <property type="entry name" value="SWIRM"/>
    <property type="match status" value="1"/>
</dbReference>
<gene>
    <name evidence="6" type="ORF">CSSPJE1EN2_LOCUS9783</name>
</gene>
<dbReference type="Pfam" id="PF01593">
    <property type="entry name" value="Amino_oxidase"/>
    <property type="match status" value="1"/>
</dbReference>
<dbReference type="SUPFAM" id="SSF54373">
    <property type="entry name" value="FAD-linked reductases, C-terminal domain"/>
    <property type="match status" value="1"/>
</dbReference>
<dbReference type="PANTHER" id="PTHR10742">
    <property type="entry name" value="FLAVIN MONOAMINE OXIDASE"/>
    <property type="match status" value="1"/>
</dbReference>
<feature type="signal peptide" evidence="4">
    <location>
        <begin position="1"/>
        <end position="25"/>
    </location>
</feature>
<name>A0ABP1AWC1_9BRYO</name>
<dbReference type="EMBL" id="OZ023717">
    <property type="protein sequence ID" value="CAK9866788.1"/>
    <property type="molecule type" value="Genomic_DNA"/>
</dbReference>
<dbReference type="InterPro" id="IPR002937">
    <property type="entry name" value="Amino_oxidase"/>
</dbReference>
<evidence type="ECO:0000256" key="3">
    <source>
        <dbReference type="SAM" id="MobiDB-lite"/>
    </source>
</evidence>
<feature type="chain" id="PRO_5046534060" description="SWIRM domain-containing protein" evidence="4">
    <location>
        <begin position="26"/>
        <end position="856"/>
    </location>
</feature>
<feature type="domain" description="SWIRM" evidence="5">
    <location>
        <begin position="146"/>
        <end position="247"/>
    </location>
</feature>
<dbReference type="Pfam" id="PF04433">
    <property type="entry name" value="SWIRM"/>
    <property type="match status" value="1"/>
</dbReference>